<gene>
    <name evidence="1" type="ORF">R6U77_10630</name>
</gene>
<name>A0ABZ0RTH4_9BACI</name>
<dbReference type="EMBL" id="CP137624">
    <property type="protein sequence ID" value="WPK10384.1"/>
    <property type="molecule type" value="Genomic_DNA"/>
</dbReference>
<protein>
    <submittedName>
        <fullName evidence="1">Zinc dependent phospholipase C family protein</fullName>
    </submittedName>
</protein>
<sequence>MGSRIMHLIISQKIAERIAIKDKASFLAGGIAPDAALDKERSHFYIGQQEDYTRKIDYTGFLEKYNTHKEQSYILGYYTHLITDDLWLQGFYLPWLKNRMENDQNLGRLYHQDFMLLNGQLLAYYGFNESILPSKATIVNLEEVTEQEVMQFLPYVQGDMVYDEDMLKQNLQVFTLPQIIGYIETSVEKGQQLMKELV</sequence>
<evidence type="ECO:0000313" key="1">
    <source>
        <dbReference type="EMBL" id="WPK10384.1"/>
    </source>
</evidence>
<dbReference type="Proteomes" id="UP001322664">
    <property type="component" value="Chromosome"/>
</dbReference>
<keyword evidence="2" id="KW-1185">Reference proteome</keyword>
<proteinExistence type="predicted"/>
<reference evidence="1 2" key="1">
    <citation type="submission" date="2023-09" db="EMBL/GenBank/DDBJ databases">
        <authorList>
            <person name="Page C.A."/>
            <person name="Perez-Diaz I.M."/>
        </authorList>
    </citation>
    <scope>NUCLEOTIDE SEQUENCE [LARGE SCALE GENOMIC DNA]</scope>
    <source>
        <strain evidence="1 2">Ll15</strain>
    </source>
</reference>
<organism evidence="1 2">
    <name type="scientific">Lysinibacillus louembei</name>
    <dbReference type="NCBI Taxonomy" id="1470088"/>
    <lineage>
        <taxon>Bacteria</taxon>
        <taxon>Bacillati</taxon>
        <taxon>Bacillota</taxon>
        <taxon>Bacilli</taxon>
        <taxon>Bacillales</taxon>
        <taxon>Bacillaceae</taxon>
        <taxon>Lysinibacillus</taxon>
    </lineage>
</organism>
<dbReference type="RefSeq" id="WP_319835650.1">
    <property type="nucleotide sequence ID" value="NZ_CP137624.1"/>
</dbReference>
<evidence type="ECO:0000313" key="2">
    <source>
        <dbReference type="Proteomes" id="UP001322664"/>
    </source>
</evidence>
<accession>A0ABZ0RTH4</accession>